<dbReference type="Proteomes" id="UP000719412">
    <property type="component" value="Unassembled WGS sequence"/>
</dbReference>
<gene>
    <name evidence="2" type="ORF">GEV33_012223</name>
</gene>
<evidence type="ECO:0000256" key="1">
    <source>
        <dbReference type="SAM" id="MobiDB-lite"/>
    </source>
</evidence>
<feature type="compositionally biased region" description="Basic and acidic residues" evidence="1">
    <location>
        <begin position="202"/>
        <end position="231"/>
    </location>
</feature>
<accession>A0A8J6H9N7</accession>
<reference evidence="2" key="1">
    <citation type="journal article" date="2020" name="J Insects Food Feed">
        <title>The yellow mealworm (Tenebrio molitor) genome: a resource for the emerging insects as food and feed industry.</title>
        <authorList>
            <person name="Eriksson T."/>
            <person name="Andere A."/>
            <person name="Kelstrup H."/>
            <person name="Emery V."/>
            <person name="Picard C."/>
        </authorList>
    </citation>
    <scope>NUCLEOTIDE SEQUENCE</scope>
    <source>
        <strain evidence="2">Stoneville</strain>
        <tissue evidence="2">Whole head</tissue>
    </source>
</reference>
<evidence type="ECO:0000313" key="3">
    <source>
        <dbReference type="Proteomes" id="UP000719412"/>
    </source>
</evidence>
<dbReference type="EMBL" id="JABDTM020027417">
    <property type="protein sequence ID" value="KAH0810568.1"/>
    <property type="molecule type" value="Genomic_DNA"/>
</dbReference>
<comment type="caution">
    <text evidence="2">The sequence shown here is derived from an EMBL/GenBank/DDBJ whole genome shotgun (WGS) entry which is preliminary data.</text>
</comment>
<organism evidence="2 3">
    <name type="scientific">Tenebrio molitor</name>
    <name type="common">Yellow mealworm beetle</name>
    <dbReference type="NCBI Taxonomy" id="7067"/>
    <lineage>
        <taxon>Eukaryota</taxon>
        <taxon>Metazoa</taxon>
        <taxon>Ecdysozoa</taxon>
        <taxon>Arthropoda</taxon>
        <taxon>Hexapoda</taxon>
        <taxon>Insecta</taxon>
        <taxon>Pterygota</taxon>
        <taxon>Neoptera</taxon>
        <taxon>Endopterygota</taxon>
        <taxon>Coleoptera</taxon>
        <taxon>Polyphaga</taxon>
        <taxon>Cucujiformia</taxon>
        <taxon>Tenebrionidae</taxon>
        <taxon>Tenebrio</taxon>
    </lineage>
</organism>
<dbReference type="AlphaFoldDB" id="A0A8J6H9N7"/>
<evidence type="ECO:0000313" key="2">
    <source>
        <dbReference type="EMBL" id="KAH0810568.1"/>
    </source>
</evidence>
<proteinExistence type="predicted"/>
<keyword evidence="3" id="KW-1185">Reference proteome</keyword>
<protein>
    <submittedName>
        <fullName evidence="2">Uncharacterized protein</fullName>
    </submittedName>
</protein>
<name>A0A8J6H9N7_TENMO</name>
<feature type="region of interest" description="Disordered" evidence="1">
    <location>
        <begin position="195"/>
        <end position="231"/>
    </location>
</feature>
<reference evidence="2" key="2">
    <citation type="submission" date="2021-08" db="EMBL/GenBank/DDBJ databases">
        <authorList>
            <person name="Eriksson T."/>
        </authorList>
    </citation>
    <scope>NUCLEOTIDE SEQUENCE</scope>
    <source>
        <strain evidence="2">Stoneville</strain>
        <tissue evidence="2">Whole head</tissue>
    </source>
</reference>
<sequence>MVTGDEVLCKGSSRQPYTSGISSRFGLNSPSLEEFLNVCGGLLEAASTLRISLRKIISVCGRGFGRGNPGGFFLEELPLVYGYLYTFLLLNRRCTYGSLPEFHVPPTSPTSKQYGCALAIRRSRRALAVGALARTRSSTCTCLLRFKFYSKYARKGSFCEKLHAGRNEAVRFWGLKRAKDVVGFEKEGCSGKLSIVSTRSRPTAEEGKELQSPSGRRDAVGRDRMKNAQGH</sequence>